<comment type="caution">
    <text evidence="1">The sequence shown here is derived from an EMBL/GenBank/DDBJ whole genome shotgun (WGS) entry which is preliminary data.</text>
</comment>
<reference evidence="1" key="1">
    <citation type="submission" date="2022-09" db="EMBL/GenBank/DDBJ databases">
        <title>Intensive care unit water sources are persistently colonized with multi-drug resistant bacteria and are the site of extensive horizontal gene transfer of antibiotic resistance genes.</title>
        <authorList>
            <person name="Diorio-Toth L."/>
        </authorList>
    </citation>
    <scope>NUCLEOTIDE SEQUENCE</scope>
    <source>
        <strain evidence="1">GD03676</strain>
    </source>
</reference>
<proteinExistence type="predicted"/>
<dbReference type="AlphaFoldDB" id="A0AA43B232"/>
<organism evidence="1 2">
    <name type="scientific">Achromobacter marplatensis</name>
    <dbReference type="NCBI Taxonomy" id="470868"/>
    <lineage>
        <taxon>Bacteria</taxon>
        <taxon>Pseudomonadati</taxon>
        <taxon>Pseudomonadota</taxon>
        <taxon>Betaproteobacteria</taxon>
        <taxon>Burkholderiales</taxon>
        <taxon>Alcaligenaceae</taxon>
        <taxon>Achromobacter</taxon>
    </lineage>
</organism>
<evidence type="ECO:0000313" key="1">
    <source>
        <dbReference type="EMBL" id="MDH2052595.1"/>
    </source>
</evidence>
<evidence type="ECO:0000313" key="2">
    <source>
        <dbReference type="Proteomes" id="UP001161276"/>
    </source>
</evidence>
<name>A0AA43B232_9BURK</name>
<dbReference type="Proteomes" id="UP001161276">
    <property type="component" value="Unassembled WGS sequence"/>
</dbReference>
<protein>
    <submittedName>
        <fullName evidence="1">Uncharacterized protein</fullName>
    </submittedName>
</protein>
<dbReference type="RefSeq" id="WP_280028097.1">
    <property type="nucleotide sequence ID" value="NZ_CBDEUO010000012.1"/>
</dbReference>
<dbReference type="EMBL" id="JAOCKG010000008">
    <property type="protein sequence ID" value="MDH2052595.1"/>
    <property type="molecule type" value="Genomic_DNA"/>
</dbReference>
<sequence length="216" mass="23678">MPTSTPLETLAAHGVRLKVLAQVFPVLRHEVVGPLSNATLAAAMLRQSPEGASPDALQQRCHRLAGDLTGMLEDSVAIVRDLDQWLVDQDASTSAEALLRECRKLMFSHLLLSGRSVTWSEDVATVQLPQFTSRYLLLAWLLCLLPALPAGASLTLDFSQADAWHARFSAAADFSEIQPTAFDPQEVDLLAAASGWRLERQTHHWTLHLPAPTLDK</sequence>
<accession>A0AA43B232</accession>
<gene>
    <name evidence="1" type="ORF">N5K24_19485</name>
</gene>